<evidence type="ECO:0000259" key="2">
    <source>
        <dbReference type="Pfam" id="PF00144"/>
    </source>
</evidence>
<dbReference type="PANTHER" id="PTHR43319">
    <property type="entry name" value="BETA-LACTAMASE-RELATED"/>
    <property type="match status" value="1"/>
</dbReference>
<gene>
    <name evidence="3" type="ORF">S7S_04275</name>
</gene>
<protein>
    <submittedName>
        <fullName evidence="3">Beta-lactamase class C</fullName>
    </submittedName>
</protein>
<dbReference type="EMBL" id="CP004387">
    <property type="protein sequence ID" value="AJD47277.1"/>
    <property type="molecule type" value="Genomic_DNA"/>
</dbReference>
<evidence type="ECO:0000313" key="3">
    <source>
        <dbReference type="EMBL" id="AJD47277.1"/>
    </source>
</evidence>
<feature type="domain" description="Beta-lactamase-related" evidence="2">
    <location>
        <begin position="53"/>
        <end position="385"/>
    </location>
</feature>
<name>A0A0B4XLN0_9GAMM</name>
<feature type="region of interest" description="Disordered" evidence="1">
    <location>
        <begin position="1"/>
        <end position="38"/>
    </location>
</feature>
<dbReference type="InterPro" id="IPR012338">
    <property type="entry name" value="Beta-lactam/transpept-like"/>
</dbReference>
<dbReference type="KEGG" id="apac:S7S_04275"/>
<dbReference type="Gene3D" id="3.40.710.10">
    <property type="entry name" value="DD-peptidase/beta-lactamase superfamily"/>
    <property type="match status" value="1"/>
</dbReference>
<organism evidence="3 4">
    <name type="scientific">Isoalcanivorax pacificus W11-5</name>
    <dbReference type="NCBI Taxonomy" id="391936"/>
    <lineage>
        <taxon>Bacteria</taxon>
        <taxon>Pseudomonadati</taxon>
        <taxon>Pseudomonadota</taxon>
        <taxon>Gammaproteobacteria</taxon>
        <taxon>Oceanospirillales</taxon>
        <taxon>Alcanivoracaceae</taxon>
        <taxon>Isoalcanivorax</taxon>
    </lineage>
</organism>
<dbReference type="HOGENOM" id="CLU_035614_3_0_6"/>
<dbReference type="Proteomes" id="UP000006764">
    <property type="component" value="Chromosome"/>
</dbReference>
<keyword evidence="4" id="KW-1185">Reference proteome</keyword>
<dbReference type="InterPro" id="IPR001466">
    <property type="entry name" value="Beta-lactam-related"/>
</dbReference>
<proteinExistence type="predicted"/>
<feature type="compositionally biased region" description="Low complexity" evidence="1">
    <location>
        <begin position="1"/>
        <end position="16"/>
    </location>
</feature>
<dbReference type="Pfam" id="PF00144">
    <property type="entry name" value="Beta-lactamase"/>
    <property type="match status" value="1"/>
</dbReference>
<evidence type="ECO:0000313" key="4">
    <source>
        <dbReference type="Proteomes" id="UP000006764"/>
    </source>
</evidence>
<dbReference type="AlphaFoldDB" id="A0A0B4XLN0"/>
<dbReference type="SUPFAM" id="SSF56601">
    <property type="entry name" value="beta-lactamase/transpeptidase-like"/>
    <property type="match status" value="1"/>
</dbReference>
<sequence length="407" mass="44626">MLSMSLLPPRLRLFPRPDSPARADRGREAPAARGGLPEAAIDGIQRSLERVHATGMSPGVALALRRHGELVFDRALGFADPQAGTPLTVDTPICLFSASKAVTAMLVHHLAEQGQLDLHQRVSHYLPEYGQAGKHRTTLMHVLTHRAGVPRIREPVSPEDLFDHERIMTLMCRARPEKPGRQQAYHAITAGFVLGEVMERVTGETVNQILDRVIRQPMGMRYFRFGLGDEGLPPAKNAATGLQLPPVDLFLKHAVGGGLQEVVTLSNDPRFQQVTIPAGNLYATAEEASRFFQMLLDDGQYQGRQLFRPQTVRLATGRTGRGGRVDRTLMLPLEFSPGFMLGARAISVYGPGTPNAFGHLGFINIYCWADPDRALSGALLTTGKGLVGPLFPSLLRLQHRINTVTRL</sequence>
<dbReference type="InterPro" id="IPR052907">
    <property type="entry name" value="Beta-lactamase/esterase"/>
</dbReference>
<feature type="compositionally biased region" description="Basic and acidic residues" evidence="1">
    <location>
        <begin position="19"/>
        <end position="30"/>
    </location>
</feature>
<reference evidence="3 4" key="1">
    <citation type="journal article" date="2012" name="J. Bacteriol.">
        <title>Genome sequence of an alkane-degrading bacterium, Alcanivorax pacificus type strain W11-5, isolated from deep sea sediment.</title>
        <authorList>
            <person name="Lai Q."/>
            <person name="Shao Z."/>
        </authorList>
    </citation>
    <scope>NUCLEOTIDE SEQUENCE [LARGE SCALE GENOMIC DNA]</scope>
    <source>
        <strain evidence="3 4">W11-5</strain>
    </source>
</reference>
<evidence type="ECO:0000256" key="1">
    <source>
        <dbReference type="SAM" id="MobiDB-lite"/>
    </source>
</evidence>
<dbReference type="STRING" id="391936.S7S_04275"/>
<dbReference type="PANTHER" id="PTHR43319:SF3">
    <property type="entry name" value="BETA-LACTAMASE-RELATED DOMAIN-CONTAINING PROTEIN"/>
    <property type="match status" value="1"/>
</dbReference>
<accession>A0A0B4XLN0</accession>